<keyword evidence="2" id="KW-1185">Reference proteome</keyword>
<reference evidence="1 2" key="1">
    <citation type="journal article" date="2024" name="Elife">
        <title>Polysaccharide breakdown products drive degradation-dispersal cycles of foraging bacteria through changes in metabolism and motility.</title>
        <authorList>
            <person name="Stubbusch A.K."/>
            <person name="Keegstra J.M."/>
            <person name="Schwartzman J."/>
            <person name="Pontrelli S."/>
            <person name="Clerc E.E."/>
            <person name="Stocker R."/>
            <person name="Magnabosco C."/>
            <person name="Schubert O.T."/>
            <person name="Ackermann M."/>
            <person name="D'Souza G.G."/>
        </authorList>
    </citation>
    <scope>NUCLEOTIDE SEQUENCE [LARGE SCALE GENOMIC DNA]</scope>
    <source>
        <strain evidence="1 2">ZF270</strain>
    </source>
</reference>
<protein>
    <recommendedName>
        <fullName evidence="3">GGDEF domain-containing protein</fullName>
    </recommendedName>
</protein>
<dbReference type="RefSeq" id="WP_155759467.1">
    <property type="nucleotide sequence ID" value="NZ_AIDR02000018.1"/>
</dbReference>
<name>A0AAN0LR43_9VIBR</name>
<gene>
    <name evidence="1" type="ORF">QYQ95_08400</name>
</gene>
<accession>A0AAN0LR43</accession>
<evidence type="ECO:0000313" key="1">
    <source>
        <dbReference type="EMBL" id="WZS84522.1"/>
    </source>
</evidence>
<dbReference type="Proteomes" id="UP001441914">
    <property type="component" value="Chromosome 1"/>
</dbReference>
<dbReference type="EMBL" id="CP135176">
    <property type="protein sequence ID" value="WZS84522.1"/>
    <property type="molecule type" value="Genomic_DNA"/>
</dbReference>
<evidence type="ECO:0008006" key="3">
    <source>
        <dbReference type="Google" id="ProtNLM"/>
    </source>
</evidence>
<dbReference type="AlphaFoldDB" id="A0AAN0LR43"/>
<proteinExistence type="predicted"/>
<evidence type="ECO:0000313" key="2">
    <source>
        <dbReference type="Proteomes" id="UP001441914"/>
    </source>
</evidence>
<organism evidence="1 2">
    <name type="scientific">Vibrio cyclitrophicus ZF270</name>
    <dbReference type="NCBI Taxonomy" id="1136176"/>
    <lineage>
        <taxon>Bacteria</taxon>
        <taxon>Pseudomonadati</taxon>
        <taxon>Pseudomonadota</taxon>
        <taxon>Gammaproteobacteria</taxon>
        <taxon>Vibrionales</taxon>
        <taxon>Vibrionaceae</taxon>
        <taxon>Vibrio</taxon>
    </lineage>
</organism>
<sequence length="53" mass="5850">MEEFVLLLSGSIDRHSDSLNLTTSIGASIGISQNQLNQDTYKKYLKAADDALY</sequence>